<protein>
    <recommendedName>
        <fullName evidence="2">Glycine-rich domain-containing protein</fullName>
    </recommendedName>
</protein>
<evidence type="ECO:0000259" key="2">
    <source>
        <dbReference type="Pfam" id="PF21722"/>
    </source>
</evidence>
<dbReference type="Proteomes" id="UP000030728">
    <property type="component" value="Segment"/>
</dbReference>
<sequence length="220" mass="21212">MPVRIGDATPSGFRFGDLTATKIYLGDVLVFPAFTVVSQTFSTVGNWTFNIPAECGAIDIILLGGGGGGSSGNAGLGNGGGGDGGLWETLTLIRGIDFPSTALQITGTVGDGGNGGSGGWIPINGSDGNPTTASIPGVGLVQALGGNGGNWTSGSRPGKGPGNRVHNGINYTGGANTGDSAANGNPPGGGAGGGNSGFFGFPAGGGGKGARGQAWVRAYV</sequence>
<name>A0A0A1EKQ3_9CAUD</name>
<accession>A0A0A1EKQ3</accession>
<reference evidence="3 4" key="1">
    <citation type="submission" date="2014-10" db="EMBL/GenBank/DDBJ databases">
        <authorList>
            <person name="Barber J.R."/>
            <person name="Boucher C.J."/>
            <person name="Butela K.A."/>
            <person name="Escareno D."/>
            <person name="Ferguson C.L."/>
            <person name="Helster A.R."/>
            <person name="Houser L.C."/>
            <person name="Mangery P."/>
            <person name="Pikula S.M."/>
            <person name="Robinson T.S."/>
            <person name="Sokol S.L."/>
            <person name="Sticha J."/>
            <person name="Suresh M.H."/>
            <person name="Anders K.R."/>
            <person name="Braun M.A."/>
            <person name="Delesalle V.A."/>
            <person name="Hughes L.E."/>
            <person name="Ware V.C."/>
            <person name="Bradley K.W."/>
            <person name="Barker L.P."/>
            <person name="Asai D.J."/>
            <person name="Bowman C.A."/>
            <person name="Russell D.A."/>
            <person name="Pope W.H."/>
            <person name="Jacobs-Sera D."/>
            <person name="Hendrix R.W."/>
            <person name="Hatfull G.F."/>
        </authorList>
    </citation>
    <scope>NUCLEOTIDE SEQUENCE [LARGE SCALE GENOMIC DNA]</scope>
</reference>
<dbReference type="EMBL" id="KP057620">
    <property type="protein sequence ID" value="AIY32169.1"/>
    <property type="molecule type" value="Genomic_DNA"/>
</dbReference>
<feature type="region of interest" description="Disordered" evidence="1">
    <location>
        <begin position="148"/>
        <end position="189"/>
    </location>
</feature>
<feature type="compositionally biased region" description="Gly residues" evidence="1">
    <location>
        <begin position="148"/>
        <end position="161"/>
    </location>
</feature>
<dbReference type="InterPro" id="IPR049304">
    <property type="entry name" value="Gly_rich_dom"/>
</dbReference>
<gene>
    <name evidence="3" type="ORF">PBI_HAMSLICE_4</name>
</gene>
<evidence type="ECO:0000313" key="4">
    <source>
        <dbReference type="Proteomes" id="UP000030728"/>
    </source>
</evidence>
<feature type="compositionally biased region" description="Polar residues" evidence="1">
    <location>
        <begin position="169"/>
        <end position="180"/>
    </location>
</feature>
<evidence type="ECO:0000256" key="1">
    <source>
        <dbReference type="SAM" id="MobiDB-lite"/>
    </source>
</evidence>
<dbReference type="Pfam" id="PF21722">
    <property type="entry name" value="Gly_rich_2"/>
    <property type="match status" value="1"/>
</dbReference>
<feature type="domain" description="Glycine-rich" evidence="2">
    <location>
        <begin position="43"/>
        <end position="219"/>
    </location>
</feature>
<evidence type="ECO:0000313" key="3">
    <source>
        <dbReference type="EMBL" id="AIY32169.1"/>
    </source>
</evidence>
<proteinExistence type="predicted"/>
<organism evidence="3 4">
    <name type="scientific">Mycobacterium phage HamSlice</name>
    <dbReference type="NCBI Taxonomy" id="1567483"/>
    <lineage>
        <taxon>Viruses</taxon>
        <taxon>Duplodnaviria</taxon>
        <taxon>Heunggongvirae</taxon>
        <taxon>Uroviricota</taxon>
        <taxon>Caudoviricetes</taxon>
        <taxon>Backyardiganvirus</taxon>
        <taxon>Backyardiganvirus peaches</taxon>
    </lineage>
</organism>